<comment type="caution">
    <text evidence="2">The sequence shown here is derived from an EMBL/GenBank/DDBJ whole genome shotgun (WGS) entry which is preliminary data.</text>
</comment>
<gene>
    <name evidence="2" type="ORF">ElyMa_001761700</name>
</gene>
<dbReference type="AlphaFoldDB" id="A0AAV4EBV1"/>
<keyword evidence="3" id="KW-1185">Reference proteome</keyword>
<feature type="region of interest" description="Disordered" evidence="1">
    <location>
        <begin position="90"/>
        <end position="144"/>
    </location>
</feature>
<evidence type="ECO:0000313" key="3">
    <source>
        <dbReference type="Proteomes" id="UP000762676"/>
    </source>
</evidence>
<organism evidence="2 3">
    <name type="scientific">Elysia marginata</name>
    <dbReference type="NCBI Taxonomy" id="1093978"/>
    <lineage>
        <taxon>Eukaryota</taxon>
        <taxon>Metazoa</taxon>
        <taxon>Spiralia</taxon>
        <taxon>Lophotrochozoa</taxon>
        <taxon>Mollusca</taxon>
        <taxon>Gastropoda</taxon>
        <taxon>Heterobranchia</taxon>
        <taxon>Euthyneura</taxon>
        <taxon>Panpulmonata</taxon>
        <taxon>Sacoglossa</taxon>
        <taxon>Placobranchoidea</taxon>
        <taxon>Plakobranchidae</taxon>
        <taxon>Elysia</taxon>
    </lineage>
</organism>
<sequence length="213" mass="22543">MTRWLVTQSLIECLELAAVEGHRIVAVPALGTGGLNYPPEKVANATAAAVALHNLQYPNTSIQTVNIVLWNDDAELIKAYIRMCAASSTNVNDDQDNMTGPDSQTYSPGGKQPSATGAKSTAPQKTKARSNPPPTPGPQNNAAGRSSMFSRLMLSVAKIGYTHQLPGKHRPPTKVLHTIPSCAISSSSFHAFSASVSLLHFILGLSLTVRPCG</sequence>
<dbReference type="Gene3D" id="3.40.220.10">
    <property type="entry name" value="Leucine Aminopeptidase, subunit E, domain 1"/>
    <property type="match status" value="1"/>
</dbReference>
<accession>A0AAV4EBV1</accession>
<proteinExistence type="predicted"/>
<feature type="compositionally biased region" description="Polar residues" evidence="1">
    <location>
        <begin position="90"/>
        <end position="124"/>
    </location>
</feature>
<dbReference type="Proteomes" id="UP000762676">
    <property type="component" value="Unassembled WGS sequence"/>
</dbReference>
<name>A0AAV4EBV1_9GAST</name>
<dbReference type="EMBL" id="BMAT01003592">
    <property type="protein sequence ID" value="GFR58170.1"/>
    <property type="molecule type" value="Genomic_DNA"/>
</dbReference>
<evidence type="ECO:0000313" key="2">
    <source>
        <dbReference type="EMBL" id="GFR58170.1"/>
    </source>
</evidence>
<dbReference type="SUPFAM" id="SSF52949">
    <property type="entry name" value="Macro domain-like"/>
    <property type="match status" value="1"/>
</dbReference>
<reference evidence="2 3" key="1">
    <citation type="journal article" date="2021" name="Elife">
        <title>Chloroplast acquisition without the gene transfer in kleptoplastic sea slugs, Plakobranchus ocellatus.</title>
        <authorList>
            <person name="Maeda T."/>
            <person name="Takahashi S."/>
            <person name="Yoshida T."/>
            <person name="Shimamura S."/>
            <person name="Takaki Y."/>
            <person name="Nagai Y."/>
            <person name="Toyoda A."/>
            <person name="Suzuki Y."/>
            <person name="Arimoto A."/>
            <person name="Ishii H."/>
            <person name="Satoh N."/>
            <person name="Nishiyama T."/>
            <person name="Hasebe M."/>
            <person name="Maruyama T."/>
            <person name="Minagawa J."/>
            <person name="Obokata J."/>
            <person name="Shigenobu S."/>
        </authorList>
    </citation>
    <scope>NUCLEOTIDE SEQUENCE [LARGE SCALE GENOMIC DNA]</scope>
</reference>
<evidence type="ECO:0000256" key="1">
    <source>
        <dbReference type="SAM" id="MobiDB-lite"/>
    </source>
</evidence>
<protein>
    <submittedName>
        <fullName evidence="2">Poly [ADP-ribose] polymerase</fullName>
    </submittedName>
</protein>
<dbReference type="InterPro" id="IPR043472">
    <property type="entry name" value="Macro_dom-like"/>
</dbReference>